<feature type="transmembrane region" description="Helical" evidence="1">
    <location>
        <begin position="98"/>
        <end position="118"/>
    </location>
</feature>
<evidence type="ECO:0000313" key="4">
    <source>
        <dbReference type="EMBL" id="CAB4824763.1"/>
    </source>
</evidence>
<dbReference type="EMBL" id="CAFBOL010000056">
    <property type="protein sequence ID" value="CAB4998290.1"/>
    <property type="molecule type" value="Genomic_DNA"/>
</dbReference>
<dbReference type="EMBL" id="CAFAAV010000122">
    <property type="protein sequence ID" value="CAB4824763.1"/>
    <property type="molecule type" value="Genomic_DNA"/>
</dbReference>
<dbReference type="PANTHER" id="PTHR33269:SF17">
    <property type="entry name" value="NADH-UBIQUINONE OXIDOREDUCTASE CHAIN 6"/>
    <property type="match status" value="1"/>
</dbReference>
<sequence>MMLASDIQVAQNIGFGIIAAVMVLAAIRVVTSKNVVHAALSLIAVMAGAAAQYLLLSAEFVAVTQVLVYIGAVMVLFLFGVMLTRAKLGKDVDLDNKGAWAYGAPIALLMLGVMVYVLTKGFKDTKISVSGKGSNVGQNSLLSDKIFSSYALPFWALSFVLLAAVIGAIVLARKD</sequence>
<accession>A0A6J6RHX7</accession>
<keyword evidence="1" id="KW-0472">Membrane</keyword>
<proteinExistence type="predicted"/>
<evidence type="ECO:0000313" key="7">
    <source>
        <dbReference type="EMBL" id="CAB4998290.1"/>
    </source>
</evidence>
<dbReference type="InterPro" id="IPR042106">
    <property type="entry name" value="Nuo/plastoQ_OxRdtase_6_NuoJ"/>
</dbReference>
<feature type="transmembrane region" description="Helical" evidence="1">
    <location>
        <begin position="38"/>
        <end position="55"/>
    </location>
</feature>
<evidence type="ECO:0000313" key="5">
    <source>
        <dbReference type="EMBL" id="CAB4852545.1"/>
    </source>
</evidence>
<organism evidence="3">
    <name type="scientific">freshwater metagenome</name>
    <dbReference type="NCBI Taxonomy" id="449393"/>
    <lineage>
        <taxon>unclassified sequences</taxon>
        <taxon>metagenomes</taxon>
        <taxon>ecological metagenomes</taxon>
    </lineage>
</organism>
<dbReference type="AlphaFoldDB" id="A0A6J6RHX7"/>
<dbReference type="Gene3D" id="1.20.120.1200">
    <property type="entry name" value="NADH-ubiquinone/plastoquinone oxidoreductase chain 6, subunit NuoJ"/>
    <property type="match status" value="1"/>
</dbReference>
<dbReference type="EMBL" id="CAFBMT010000004">
    <property type="protein sequence ID" value="CAB4924049.1"/>
    <property type="molecule type" value="Genomic_DNA"/>
</dbReference>
<dbReference type="GO" id="GO:0008137">
    <property type="term" value="F:NADH dehydrogenase (ubiquinone) activity"/>
    <property type="evidence" value="ECO:0007669"/>
    <property type="project" value="InterPro"/>
</dbReference>
<keyword evidence="1" id="KW-1133">Transmembrane helix</keyword>
<dbReference type="EMBL" id="CAEZYF010000007">
    <property type="protein sequence ID" value="CAB4722586.1"/>
    <property type="molecule type" value="Genomic_DNA"/>
</dbReference>
<dbReference type="PANTHER" id="PTHR33269">
    <property type="entry name" value="NADH-UBIQUINONE OXIDOREDUCTASE CHAIN 6"/>
    <property type="match status" value="1"/>
</dbReference>
<reference evidence="3" key="1">
    <citation type="submission" date="2020-05" db="EMBL/GenBank/DDBJ databases">
        <authorList>
            <person name="Chiriac C."/>
            <person name="Salcher M."/>
            <person name="Ghai R."/>
            <person name="Kavagutti S V."/>
        </authorList>
    </citation>
    <scope>NUCLEOTIDE SEQUENCE</scope>
</reference>
<protein>
    <submittedName>
        <fullName evidence="3">Unannotated protein</fullName>
    </submittedName>
</protein>
<evidence type="ECO:0000313" key="3">
    <source>
        <dbReference type="EMBL" id="CAB4722586.1"/>
    </source>
</evidence>
<evidence type="ECO:0000313" key="2">
    <source>
        <dbReference type="EMBL" id="CAB4362991.1"/>
    </source>
</evidence>
<dbReference type="Pfam" id="PF00499">
    <property type="entry name" value="Oxidored_q3"/>
    <property type="match status" value="1"/>
</dbReference>
<feature type="transmembrane region" description="Helical" evidence="1">
    <location>
        <begin position="12"/>
        <end position="31"/>
    </location>
</feature>
<evidence type="ECO:0000256" key="1">
    <source>
        <dbReference type="SAM" id="Phobius"/>
    </source>
</evidence>
<name>A0A6J6RHX7_9ZZZZ</name>
<evidence type="ECO:0000313" key="6">
    <source>
        <dbReference type="EMBL" id="CAB4924049.1"/>
    </source>
</evidence>
<dbReference type="EMBL" id="CAESGF010000004">
    <property type="protein sequence ID" value="CAB4362991.1"/>
    <property type="molecule type" value="Genomic_DNA"/>
</dbReference>
<keyword evidence="1" id="KW-0812">Transmembrane</keyword>
<gene>
    <name evidence="3" type="ORF">UFOPK2656_01478</name>
    <name evidence="4" type="ORF">UFOPK3099_01604</name>
    <name evidence="5" type="ORF">UFOPK3267_02152</name>
    <name evidence="6" type="ORF">UFOPK3651_01049</name>
    <name evidence="7" type="ORF">UFOPK3931_01954</name>
    <name evidence="2" type="ORF">UFOPK4189_00776</name>
</gene>
<dbReference type="InterPro" id="IPR001457">
    <property type="entry name" value="NADH_UbQ/plastoQ_OxRdtase_su6"/>
</dbReference>
<feature type="transmembrane region" description="Helical" evidence="1">
    <location>
        <begin position="67"/>
        <end position="86"/>
    </location>
</feature>
<feature type="transmembrane region" description="Helical" evidence="1">
    <location>
        <begin position="150"/>
        <end position="172"/>
    </location>
</feature>
<dbReference type="EMBL" id="CAFBIY010000138">
    <property type="protein sequence ID" value="CAB4852545.1"/>
    <property type="molecule type" value="Genomic_DNA"/>
</dbReference>